<dbReference type="EMBL" id="AP027733">
    <property type="protein sequence ID" value="BDZ52778.1"/>
    <property type="molecule type" value="Genomic_DNA"/>
</dbReference>
<evidence type="ECO:0000313" key="2">
    <source>
        <dbReference type="EMBL" id="BDZ52778.1"/>
    </source>
</evidence>
<organism evidence="2 3">
    <name type="scientific">Frondihabitans sucicola</name>
    <dbReference type="NCBI Taxonomy" id="1268041"/>
    <lineage>
        <taxon>Bacteria</taxon>
        <taxon>Bacillati</taxon>
        <taxon>Actinomycetota</taxon>
        <taxon>Actinomycetes</taxon>
        <taxon>Micrococcales</taxon>
        <taxon>Microbacteriaceae</taxon>
        <taxon>Frondihabitans</taxon>
    </lineage>
</organism>
<evidence type="ECO:0008006" key="4">
    <source>
        <dbReference type="Google" id="ProtNLM"/>
    </source>
</evidence>
<evidence type="ECO:0000256" key="1">
    <source>
        <dbReference type="SAM" id="Phobius"/>
    </source>
</evidence>
<feature type="transmembrane region" description="Helical" evidence="1">
    <location>
        <begin position="69"/>
        <end position="89"/>
    </location>
</feature>
<sequence>MDKSIPTYGILRNDTIDGVLNSRTYDLAMWVTTSQWTIRSWIIPALISLGSLLAIIARASSIFSHEDTVRPADIALPVIAVAVWFYPALRRHNYRQAVRIHVANALLNIGVISDAERPVIRKQAAVHAGMTSDIAEVDQVLVRKGVPVTVVVRLLGGTTMQYIEVDPVAQKRDIAQYGAPGAREA</sequence>
<evidence type="ECO:0000313" key="3">
    <source>
        <dbReference type="Proteomes" id="UP001321486"/>
    </source>
</evidence>
<name>A0ABM8GWD9_9MICO</name>
<dbReference type="Proteomes" id="UP001321486">
    <property type="component" value="Plasmid pNBRC108728a"/>
</dbReference>
<reference evidence="3" key="1">
    <citation type="journal article" date="2019" name="Int. J. Syst. Evol. Microbiol.">
        <title>The Global Catalogue of Microorganisms (GCM) 10K type strain sequencing project: providing services to taxonomists for standard genome sequencing and annotation.</title>
        <authorList>
            <consortium name="The Broad Institute Genomics Platform"/>
            <consortium name="The Broad Institute Genome Sequencing Center for Infectious Disease"/>
            <person name="Wu L."/>
            <person name="Ma J."/>
        </authorList>
    </citation>
    <scope>NUCLEOTIDE SEQUENCE [LARGE SCALE GENOMIC DNA]</scope>
    <source>
        <strain evidence="3">NBRC 108728</strain>
    </source>
</reference>
<keyword evidence="1" id="KW-0472">Membrane</keyword>
<keyword evidence="1" id="KW-1133">Transmembrane helix</keyword>
<feature type="transmembrane region" description="Helical" evidence="1">
    <location>
        <begin position="41"/>
        <end position="63"/>
    </location>
</feature>
<keyword evidence="2" id="KW-0614">Plasmid</keyword>
<proteinExistence type="predicted"/>
<geneLocation type="plasmid" evidence="2 3">
    <name>pNBRC108728a</name>
</geneLocation>
<keyword evidence="3" id="KW-1185">Reference proteome</keyword>
<accession>A0ABM8GWD9</accession>
<keyword evidence="1" id="KW-0812">Transmembrane</keyword>
<dbReference type="RefSeq" id="WP_286347062.1">
    <property type="nucleotide sequence ID" value="NZ_AP027733.1"/>
</dbReference>
<protein>
    <recommendedName>
        <fullName evidence="4">DUF304 domain-containing protein</fullName>
    </recommendedName>
</protein>
<gene>
    <name evidence="2" type="ORF">GCM10025867_50190</name>
</gene>